<accession>A0ABV3LX98</accession>
<dbReference type="InterPro" id="IPR036568">
    <property type="entry name" value="GGCT-like_sf"/>
</dbReference>
<dbReference type="InterPro" id="IPR009288">
    <property type="entry name" value="AIG2-like_dom"/>
</dbReference>
<protein>
    <submittedName>
        <fullName evidence="3">GDSL-type esterase/lipase family protein</fullName>
    </submittedName>
</protein>
<comment type="caution">
    <text evidence="3">The sequence shown here is derived from an EMBL/GenBank/DDBJ whole genome shotgun (WGS) entry which is preliminary data.</text>
</comment>
<feature type="domain" description="Gamma-glutamylcyclotransferase AIG2-like" evidence="1">
    <location>
        <begin position="9"/>
        <end position="114"/>
    </location>
</feature>
<dbReference type="CDD" id="cd00229">
    <property type="entry name" value="SGNH_hydrolase"/>
    <property type="match status" value="1"/>
</dbReference>
<dbReference type="Pfam" id="PF13472">
    <property type="entry name" value="Lipase_GDSL_2"/>
    <property type="match status" value="1"/>
</dbReference>
<dbReference type="Pfam" id="PF06094">
    <property type="entry name" value="GGACT"/>
    <property type="match status" value="1"/>
</dbReference>
<dbReference type="CDD" id="cd06661">
    <property type="entry name" value="GGCT_like"/>
    <property type="match status" value="1"/>
</dbReference>
<evidence type="ECO:0000259" key="2">
    <source>
        <dbReference type="Pfam" id="PF13472"/>
    </source>
</evidence>
<organism evidence="3 4">
    <name type="scientific">Streptomyces huasconensis</name>
    <dbReference type="NCBI Taxonomy" id="1854574"/>
    <lineage>
        <taxon>Bacteria</taxon>
        <taxon>Bacillati</taxon>
        <taxon>Actinomycetota</taxon>
        <taxon>Actinomycetes</taxon>
        <taxon>Kitasatosporales</taxon>
        <taxon>Streptomycetaceae</taxon>
        <taxon>Streptomyces</taxon>
    </lineage>
</organism>
<dbReference type="RefSeq" id="WP_359780035.1">
    <property type="nucleotide sequence ID" value="NZ_JBEYRR010000007.1"/>
</dbReference>
<reference evidence="3 4" key="1">
    <citation type="submission" date="2024-06" db="EMBL/GenBank/DDBJ databases">
        <title>The Natural Products Discovery Center: Release of the First 8490 Sequenced Strains for Exploring Actinobacteria Biosynthetic Diversity.</title>
        <authorList>
            <person name="Kalkreuter E."/>
            <person name="Kautsar S.A."/>
            <person name="Yang D."/>
            <person name="Bader C.D."/>
            <person name="Teijaro C.N."/>
            <person name="Fluegel L."/>
            <person name="Davis C.M."/>
            <person name="Simpson J.R."/>
            <person name="Lauterbach L."/>
            <person name="Steele A.D."/>
            <person name="Gui C."/>
            <person name="Meng S."/>
            <person name="Li G."/>
            <person name="Viehrig K."/>
            <person name="Ye F."/>
            <person name="Su P."/>
            <person name="Kiefer A.F."/>
            <person name="Nichols A."/>
            <person name="Cepeda A.J."/>
            <person name="Yan W."/>
            <person name="Fan B."/>
            <person name="Jiang Y."/>
            <person name="Adhikari A."/>
            <person name="Zheng C.-J."/>
            <person name="Schuster L."/>
            <person name="Cowan T.M."/>
            <person name="Smanski M.J."/>
            <person name="Chevrette M.G."/>
            <person name="De Carvalho L.P.S."/>
            <person name="Shen B."/>
        </authorList>
    </citation>
    <scope>NUCLEOTIDE SEQUENCE [LARGE SCALE GENOMIC DNA]</scope>
    <source>
        <strain evidence="3 4">NPDC047833</strain>
    </source>
</reference>
<gene>
    <name evidence="3" type="ORF">AB0887_19340</name>
</gene>
<dbReference type="EMBL" id="JBEYRS010000007">
    <property type="protein sequence ID" value="MEW2364080.1"/>
    <property type="molecule type" value="Genomic_DNA"/>
</dbReference>
<sequence length="318" mass="34489">MSASRSHTLFSFGTLLDERVQKTLFGRAVPTTPATLDGYTTRPLRITDEAVIAASGLDVHLTLVRRLGSAVRGAVLHLTDEDLAAADAYEVDDYARRRVLLTSGESAWAYLDAKPLRPAERIVIVGDSIAYGRCDPQGGWAARLAAAHIARNEAAHRVFNLAVPGATLSEADEQTPGLLAPRRPDTVLVAAGINDFALPLTGSRTPGDGPSRVTDHLDSLAATALSRNARLVVLGPAWVDEARTRDYEGLRFTEARALALRESLQAWCDANHVDHVDLWEPLRGRPELLEDGLHPTPEGHQVLYQRLELVTGRSGAEH</sequence>
<dbReference type="Proteomes" id="UP001553843">
    <property type="component" value="Unassembled WGS sequence"/>
</dbReference>
<keyword evidence="4" id="KW-1185">Reference proteome</keyword>
<dbReference type="InterPro" id="IPR051532">
    <property type="entry name" value="Ester_Hydrolysis_Enzymes"/>
</dbReference>
<dbReference type="Gene3D" id="3.10.490.10">
    <property type="entry name" value="Gamma-glutamyl cyclotransferase-like"/>
    <property type="match status" value="1"/>
</dbReference>
<proteinExistence type="predicted"/>
<dbReference type="Gene3D" id="3.40.50.1110">
    <property type="entry name" value="SGNH hydrolase"/>
    <property type="match status" value="1"/>
</dbReference>
<dbReference type="InterPro" id="IPR013830">
    <property type="entry name" value="SGNH_hydro"/>
</dbReference>
<feature type="domain" description="SGNH hydrolase-type esterase" evidence="2">
    <location>
        <begin position="125"/>
        <end position="302"/>
    </location>
</feature>
<evidence type="ECO:0000259" key="1">
    <source>
        <dbReference type="Pfam" id="PF06094"/>
    </source>
</evidence>
<dbReference type="InterPro" id="IPR036514">
    <property type="entry name" value="SGNH_hydro_sf"/>
</dbReference>
<evidence type="ECO:0000313" key="3">
    <source>
        <dbReference type="EMBL" id="MEW2364080.1"/>
    </source>
</evidence>
<dbReference type="PANTHER" id="PTHR30383">
    <property type="entry name" value="THIOESTERASE 1/PROTEASE 1/LYSOPHOSPHOLIPASE L1"/>
    <property type="match status" value="1"/>
</dbReference>
<dbReference type="PANTHER" id="PTHR30383:SF5">
    <property type="entry name" value="SGNH HYDROLASE-TYPE ESTERASE DOMAIN-CONTAINING PROTEIN"/>
    <property type="match status" value="1"/>
</dbReference>
<evidence type="ECO:0000313" key="4">
    <source>
        <dbReference type="Proteomes" id="UP001553843"/>
    </source>
</evidence>
<dbReference type="InterPro" id="IPR013024">
    <property type="entry name" value="GGCT-like"/>
</dbReference>
<name>A0ABV3LX98_9ACTN</name>
<dbReference type="SUPFAM" id="SSF52266">
    <property type="entry name" value="SGNH hydrolase"/>
    <property type="match status" value="1"/>
</dbReference>
<dbReference type="SUPFAM" id="SSF110857">
    <property type="entry name" value="Gamma-glutamyl cyclotransferase-like"/>
    <property type="match status" value="1"/>
</dbReference>